<dbReference type="Gene3D" id="2.120.10.80">
    <property type="entry name" value="Kelch-type beta propeller"/>
    <property type="match status" value="1"/>
</dbReference>
<proteinExistence type="predicted"/>
<keyword evidence="4" id="KW-0677">Repeat</keyword>
<dbReference type="VEuPathDB" id="VectorBase:SCAU012717"/>
<comment type="pathway">
    <text evidence="1">Protein modification; protein ubiquitination.</text>
</comment>
<evidence type="ECO:0000256" key="1">
    <source>
        <dbReference type="ARBA" id="ARBA00004906"/>
    </source>
</evidence>
<keyword evidence="3" id="KW-0880">Kelch repeat</keyword>
<dbReference type="SMART" id="SM00225">
    <property type="entry name" value="BTB"/>
    <property type="match status" value="1"/>
</dbReference>
<dbReference type="PANTHER" id="PTHR24412">
    <property type="entry name" value="KELCH PROTEIN"/>
    <property type="match status" value="1"/>
</dbReference>
<feature type="compositionally biased region" description="Acidic residues" evidence="8">
    <location>
        <begin position="550"/>
        <end position="563"/>
    </location>
</feature>
<dbReference type="Gene3D" id="1.25.40.420">
    <property type="match status" value="1"/>
</dbReference>
<evidence type="ECO:0000256" key="6">
    <source>
        <dbReference type="ARBA" id="ARBA00023203"/>
    </source>
</evidence>
<keyword evidence="11" id="KW-1185">Reference proteome</keyword>
<dbReference type="InterPro" id="IPR006652">
    <property type="entry name" value="Kelch_1"/>
</dbReference>
<dbReference type="AlphaFoldDB" id="A0A1I8Q0H7"/>
<evidence type="ECO:0000256" key="7">
    <source>
        <dbReference type="ARBA" id="ARBA00043912"/>
    </source>
</evidence>
<dbReference type="UniPathway" id="UPA00143"/>
<dbReference type="STRING" id="35570.A0A1I8Q0H7"/>
<dbReference type="InterPro" id="IPR000210">
    <property type="entry name" value="BTB/POZ_dom"/>
</dbReference>
<keyword evidence="6" id="KW-0009">Actin-binding</keyword>
<dbReference type="GO" id="GO:0016567">
    <property type="term" value="P:protein ubiquitination"/>
    <property type="evidence" value="ECO:0007669"/>
    <property type="project" value="UniProtKB-UniPathway"/>
</dbReference>
<protein>
    <recommendedName>
        <fullName evidence="2">Kelch-like protein diablo</fullName>
    </recommendedName>
</protein>
<dbReference type="PANTHER" id="PTHR24412:SF489">
    <property type="entry name" value="RING FINGER DOMAIN AND KELCH REPEAT-CONTAINING PROTEIN DDB_G0271372"/>
    <property type="match status" value="1"/>
</dbReference>
<dbReference type="SMART" id="SM00875">
    <property type="entry name" value="BACK"/>
    <property type="match status" value="1"/>
</dbReference>
<evidence type="ECO:0000256" key="5">
    <source>
        <dbReference type="ARBA" id="ARBA00022786"/>
    </source>
</evidence>
<dbReference type="Pfam" id="PF24681">
    <property type="entry name" value="Kelch_KLHDC2_KLHL20_DRC7"/>
    <property type="match status" value="1"/>
</dbReference>
<evidence type="ECO:0000256" key="2">
    <source>
        <dbReference type="ARBA" id="ARBA00013699"/>
    </source>
</evidence>
<dbReference type="GO" id="GO:0003779">
    <property type="term" value="F:actin binding"/>
    <property type="evidence" value="ECO:0007669"/>
    <property type="project" value="UniProtKB-KW"/>
</dbReference>
<dbReference type="Proteomes" id="UP000095300">
    <property type="component" value="Unassembled WGS sequence"/>
</dbReference>
<evidence type="ECO:0000313" key="10">
    <source>
        <dbReference type="EnsemblMetazoa" id="SCAU012717-PA"/>
    </source>
</evidence>
<dbReference type="PROSITE" id="PS50097">
    <property type="entry name" value="BTB"/>
    <property type="match status" value="1"/>
</dbReference>
<evidence type="ECO:0000256" key="8">
    <source>
        <dbReference type="SAM" id="MobiDB-lite"/>
    </source>
</evidence>
<reference evidence="10" key="1">
    <citation type="submission" date="2020-05" db="UniProtKB">
        <authorList>
            <consortium name="EnsemblMetazoa"/>
        </authorList>
    </citation>
    <scope>IDENTIFICATION</scope>
    <source>
        <strain evidence="10">USDA</strain>
    </source>
</reference>
<evidence type="ECO:0000256" key="3">
    <source>
        <dbReference type="ARBA" id="ARBA00022441"/>
    </source>
</evidence>
<feature type="domain" description="BTB" evidence="9">
    <location>
        <begin position="50"/>
        <end position="118"/>
    </location>
</feature>
<dbReference type="InterPro" id="IPR011333">
    <property type="entry name" value="SKP1/BTB/POZ_sf"/>
</dbReference>
<keyword evidence="5" id="KW-0833">Ubl conjugation pathway</keyword>
<dbReference type="EnsemblMetazoa" id="SCAU012717-RA">
    <property type="protein sequence ID" value="SCAU012717-PA"/>
    <property type="gene ID" value="SCAU012717"/>
</dbReference>
<dbReference type="SUPFAM" id="SSF54695">
    <property type="entry name" value="POZ domain"/>
    <property type="match status" value="1"/>
</dbReference>
<dbReference type="SMART" id="SM00612">
    <property type="entry name" value="Kelch"/>
    <property type="match status" value="3"/>
</dbReference>
<evidence type="ECO:0000259" key="9">
    <source>
        <dbReference type="PROSITE" id="PS50097"/>
    </source>
</evidence>
<feature type="region of interest" description="Disordered" evidence="8">
    <location>
        <begin position="550"/>
        <end position="569"/>
    </location>
</feature>
<dbReference type="Pfam" id="PF07707">
    <property type="entry name" value="BACK"/>
    <property type="match status" value="1"/>
</dbReference>
<organism evidence="10 11">
    <name type="scientific">Stomoxys calcitrans</name>
    <name type="common">Stable fly</name>
    <name type="synonym">Conops calcitrans</name>
    <dbReference type="NCBI Taxonomy" id="35570"/>
    <lineage>
        <taxon>Eukaryota</taxon>
        <taxon>Metazoa</taxon>
        <taxon>Ecdysozoa</taxon>
        <taxon>Arthropoda</taxon>
        <taxon>Hexapoda</taxon>
        <taxon>Insecta</taxon>
        <taxon>Pterygota</taxon>
        <taxon>Neoptera</taxon>
        <taxon>Endopterygota</taxon>
        <taxon>Diptera</taxon>
        <taxon>Brachycera</taxon>
        <taxon>Muscomorpha</taxon>
        <taxon>Muscoidea</taxon>
        <taxon>Muscidae</taxon>
        <taxon>Stomoxys</taxon>
    </lineage>
</organism>
<dbReference type="InterPro" id="IPR011705">
    <property type="entry name" value="BACK"/>
</dbReference>
<dbReference type="InterPro" id="IPR015915">
    <property type="entry name" value="Kelch-typ_b-propeller"/>
</dbReference>
<accession>A0A1I8Q0H7</accession>
<dbReference type="Gene3D" id="3.30.710.10">
    <property type="entry name" value="Potassium Channel Kv1.1, Chain A"/>
    <property type="match status" value="1"/>
</dbReference>
<dbReference type="InterPro" id="IPR017096">
    <property type="entry name" value="BTB-kelch_protein"/>
</dbReference>
<sequence>MDNSETITKKTNNSVDLTKQEQMKPRSFIRGTSGHLLQQLNEFRKREQFTDVVLLGNDGTRISAHRNILAAASPYFMAMFSGHFPESEQAEIYLPEIDTLCLQLVVEFIYTGLVDINDDYVQQLMQTASFLQLDHLSDMCGEHMGELLDPENCLGFKHFAEKQNNQILLEMSKDFIITHFQDVVQCEEFYEMSYEELVPILSNNELFMHSDDTILQGIVRWAEYQPEDRLPYLSQLLRFIHPMCVSADMTRSLTTLQKQNDCSQWLSEVQHYEGSSEWRIFLVDKMGRNPETCRYDLKTGTMLTLKPPPRPAFAISLAAYKNILYIQGGSIGRSTNNCYYYNIYRDQWHDLAPLQVKRSHHRSLIVNDCLYAIGGNSSNGITNSVEYLNLATNKSDFCKPMLVHRSSMGAVVHGECMYVMGGEEEIRSYNCLERYDPRENSWHFLAPMNDVKGYCSSAVLGDYIYCCEGLGMCMERYDMRANRWEVLDFGEEREFYEIFTVDNQLYSTCGDFIAHYEMDTNKWVVVHRFPFLRDWDYAVAMNMVNYGLEEEQEENAKDEDADEADMKDK</sequence>
<dbReference type="OrthoDB" id="6482909at2759"/>
<evidence type="ECO:0000256" key="4">
    <source>
        <dbReference type="ARBA" id="ARBA00022737"/>
    </source>
</evidence>
<dbReference type="KEGG" id="scac:106085843"/>
<evidence type="ECO:0000313" key="11">
    <source>
        <dbReference type="Proteomes" id="UP000095300"/>
    </source>
</evidence>
<name>A0A1I8Q0H7_STOCA</name>
<comment type="function">
    <text evidence="7">Probable substrate-specific adapter of an E3 ubiquitin-protein ligase complex which mediates the ubiquitination and subsequent proteasomal degradation of target proteins. May have a role in synapse differentiation and growth.</text>
</comment>
<gene>
    <name evidence="10" type="primary">106085843</name>
</gene>
<dbReference type="Pfam" id="PF00651">
    <property type="entry name" value="BTB"/>
    <property type="match status" value="1"/>
</dbReference>
<dbReference type="SUPFAM" id="SSF117281">
    <property type="entry name" value="Kelch motif"/>
    <property type="match status" value="1"/>
</dbReference>
<dbReference type="PIRSF" id="PIRSF037037">
    <property type="entry name" value="Kelch-like_protein_gigaxonin"/>
    <property type="match status" value="1"/>
</dbReference>